<gene>
    <name evidence="4" type="ORF">ABMA27_008998</name>
    <name evidence="3" type="ORF">ABMA28_009283</name>
</gene>
<evidence type="ECO:0000259" key="2">
    <source>
        <dbReference type="PROSITE" id="PS51390"/>
    </source>
</evidence>
<dbReference type="AlphaFoldDB" id="A0ABD0SDD7"/>
<dbReference type="SMART" id="SM00217">
    <property type="entry name" value="WAP"/>
    <property type="match status" value="1"/>
</dbReference>
<dbReference type="InterPro" id="IPR036645">
    <property type="entry name" value="Elafin-like_sf"/>
</dbReference>
<feature type="signal peptide" evidence="1">
    <location>
        <begin position="1"/>
        <end position="22"/>
    </location>
</feature>
<dbReference type="PROSITE" id="PS51390">
    <property type="entry name" value="WAP"/>
    <property type="match status" value="1"/>
</dbReference>
<evidence type="ECO:0000256" key="1">
    <source>
        <dbReference type="SAM" id="SignalP"/>
    </source>
</evidence>
<dbReference type="Proteomes" id="UP001549920">
    <property type="component" value="Unassembled WGS sequence"/>
</dbReference>
<dbReference type="Proteomes" id="UP001549921">
    <property type="component" value="Unassembled WGS sequence"/>
</dbReference>
<organism evidence="3 6">
    <name type="scientific">Loxostege sticticalis</name>
    <name type="common">Beet webworm moth</name>
    <dbReference type="NCBI Taxonomy" id="481309"/>
    <lineage>
        <taxon>Eukaryota</taxon>
        <taxon>Metazoa</taxon>
        <taxon>Ecdysozoa</taxon>
        <taxon>Arthropoda</taxon>
        <taxon>Hexapoda</taxon>
        <taxon>Insecta</taxon>
        <taxon>Pterygota</taxon>
        <taxon>Neoptera</taxon>
        <taxon>Endopterygota</taxon>
        <taxon>Lepidoptera</taxon>
        <taxon>Glossata</taxon>
        <taxon>Ditrysia</taxon>
        <taxon>Pyraloidea</taxon>
        <taxon>Crambidae</taxon>
        <taxon>Pyraustinae</taxon>
        <taxon>Loxostege</taxon>
    </lineage>
</organism>
<sequence length="112" mass="11521">MGSLTILLSVFAVVLMISSCEAAGSCPLPSKVYSCSPKCTQDYECTGGKVCCNNGCNAKSCTEPAPYGGAGGSGGSNKYGSGNGVYCDNVKCNSFEVCKQDPSTKRMKCSRA</sequence>
<dbReference type="InterPro" id="IPR008197">
    <property type="entry name" value="WAP_dom"/>
</dbReference>
<feature type="chain" id="PRO_5044722636" description="WAP domain-containing protein" evidence="1">
    <location>
        <begin position="23"/>
        <end position="112"/>
    </location>
</feature>
<name>A0ABD0SDD7_LOXSC</name>
<dbReference type="SUPFAM" id="SSF57256">
    <property type="entry name" value="Elafin-like"/>
    <property type="match status" value="1"/>
</dbReference>
<evidence type="ECO:0000313" key="3">
    <source>
        <dbReference type="EMBL" id="KAL0811857.1"/>
    </source>
</evidence>
<protein>
    <recommendedName>
        <fullName evidence="2">WAP domain-containing protein</fullName>
    </recommendedName>
</protein>
<dbReference type="Pfam" id="PF00095">
    <property type="entry name" value="WAP"/>
    <property type="match status" value="1"/>
</dbReference>
<reference evidence="5 6" key="1">
    <citation type="submission" date="2024-06" db="EMBL/GenBank/DDBJ databases">
        <title>A chromosome-level genome assembly of beet webworm, Loxostege sticticalis.</title>
        <authorList>
            <person name="Zhang Y."/>
        </authorList>
    </citation>
    <scope>NUCLEOTIDE SEQUENCE [LARGE SCALE GENOMIC DNA]</scope>
    <source>
        <strain evidence="4">AQ026</strain>
        <strain evidence="3">AQ028</strain>
        <tissue evidence="3">Male pupae</tissue>
        <tissue evidence="4">Whole body</tissue>
    </source>
</reference>
<evidence type="ECO:0000313" key="5">
    <source>
        <dbReference type="Proteomes" id="UP001549920"/>
    </source>
</evidence>
<dbReference type="EMBL" id="JBEUOH010000023">
    <property type="protein sequence ID" value="KAL0861465.1"/>
    <property type="molecule type" value="Genomic_DNA"/>
</dbReference>
<dbReference type="EMBL" id="JBEDNZ010000023">
    <property type="protein sequence ID" value="KAL0811857.1"/>
    <property type="molecule type" value="Genomic_DNA"/>
</dbReference>
<evidence type="ECO:0000313" key="6">
    <source>
        <dbReference type="Proteomes" id="UP001549921"/>
    </source>
</evidence>
<dbReference type="Gene3D" id="4.10.75.10">
    <property type="entry name" value="Elafin-like"/>
    <property type="match status" value="1"/>
</dbReference>
<comment type="caution">
    <text evidence="3">The sequence shown here is derived from an EMBL/GenBank/DDBJ whole genome shotgun (WGS) entry which is preliminary data.</text>
</comment>
<keyword evidence="5" id="KW-1185">Reference proteome</keyword>
<accession>A0ABD0SDD7</accession>
<keyword evidence="1" id="KW-0732">Signal</keyword>
<evidence type="ECO:0000313" key="4">
    <source>
        <dbReference type="EMBL" id="KAL0861465.1"/>
    </source>
</evidence>
<feature type="domain" description="WAP" evidence="2">
    <location>
        <begin position="19"/>
        <end position="65"/>
    </location>
</feature>
<proteinExistence type="predicted"/>